<sequence>MKKNIIIIFLLCFCFNALAQKEGANWFFGIRAGLKFEGGTAIPVQGGQITTIEGVATISDPNGNLLFSSDGTEVLDRTHEIMPNGRDLKGNVSSTQSALIVPKPKSPGIYYLFTVDKPDYTIPKNDPIEGVHYNIIDLSLNSGLGDIVPGQKNIPLTTYDPNNANEAEFKSSEKISAVIAGDCESYWVVTQFTNKFYAFLVSENGVNTTPVISSVPTNIPPTTRDDGANKTGIGYMKISPNGKMLAIAHASTVVGGGPKDTNKQNGKVFLYDFNDVDGTVSNERLVLDNAYPYGVEFSAKSEKLYITNNFYKPNGVLDHSELYQFDPLSSNVSLTEKLIYSSDFTAGALQLAINGKIYRSGYPFLADGHPALSVIDKPEETGTACRYIQDAIKFPQNTLVTLGLPQFIQSLLKNEFEFENLCLGDVTSFSISEDSEFENADWDFGDNTTASGTSVTHTYTAPGSYTVTMNGYIDGVLQEPVCKQVDIAENPDILDTYDLIQCDIYDDDPDDGIAEFNLQLAKDPVSKGNSSTQIYFYLSRSTAEADVENTNAIDNIFTNSSRNQKIIAKVTSFGSLCYSLAEITLKTKDGVNLFPEPVSGCDLGNGKAEFNLGLIEENIRRDNNLPETVNLTFHEYAADAALGQRPLPEYYVSNPRVLFIRANSDNICYGSGEVELKIGSVPELPEFFQKEACSSEFPIALGEEIDIDNTRYEFSWNTGQTSPVITATEGGEYLLRVTDKELGCSRNIAYEVSEKMAPEILDVLITSEVDNSQVEIVSEPNGTGFYAIDNLDAFQTEALFTNIEPGPHTIYVKNDNACEVISQEIFVFGFPTYFTPNNDGYNDRWKPFEIKAADYQIKGIFLYDRYGKLLKQLFSGTEGWDGTFNGKPLPADDYWFRVTLKNGQEFNGHFSLIRRNL</sequence>
<protein>
    <submittedName>
        <fullName evidence="1">Uncharacterized protein</fullName>
    </submittedName>
</protein>
<dbReference type="KEGG" id="gfl:GRFL_2519"/>
<dbReference type="InterPro" id="IPR035986">
    <property type="entry name" value="PKD_dom_sf"/>
</dbReference>
<accession>A0A1L7I7S2</accession>
<dbReference type="Gene3D" id="2.60.40.10">
    <property type="entry name" value="Immunoglobulins"/>
    <property type="match status" value="1"/>
</dbReference>
<dbReference type="Pfam" id="PF13585">
    <property type="entry name" value="CHU_C"/>
    <property type="match status" value="1"/>
</dbReference>
<evidence type="ECO:0000313" key="2">
    <source>
        <dbReference type="Proteomes" id="UP000186230"/>
    </source>
</evidence>
<dbReference type="SUPFAM" id="SSF49299">
    <property type="entry name" value="PKD domain"/>
    <property type="match status" value="1"/>
</dbReference>
<dbReference type="SUPFAM" id="SSF75011">
    <property type="entry name" value="3-carboxy-cis,cis-mucoante lactonizing enzyme"/>
    <property type="match status" value="1"/>
</dbReference>
<organism evidence="1 2">
    <name type="scientific">Christiangramia flava JLT2011</name>
    <dbReference type="NCBI Taxonomy" id="1229726"/>
    <lineage>
        <taxon>Bacteria</taxon>
        <taxon>Pseudomonadati</taxon>
        <taxon>Bacteroidota</taxon>
        <taxon>Flavobacteriia</taxon>
        <taxon>Flavobacteriales</taxon>
        <taxon>Flavobacteriaceae</taxon>
        <taxon>Christiangramia</taxon>
    </lineage>
</organism>
<dbReference type="OrthoDB" id="9765926at2"/>
<dbReference type="InterPro" id="IPR026341">
    <property type="entry name" value="T9SS_type_B"/>
</dbReference>
<keyword evidence="2" id="KW-1185">Reference proteome</keyword>
<dbReference type="PROSITE" id="PS50093">
    <property type="entry name" value="PKD"/>
    <property type="match status" value="1"/>
</dbReference>
<dbReference type="EMBL" id="CP016359">
    <property type="protein sequence ID" value="APU69243.1"/>
    <property type="molecule type" value="Genomic_DNA"/>
</dbReference>
<dbReference type="Pfam" id="PF18911">
    <property type="entry name" value="PKD_4"/>
    <property type="match status" value="1"/>
</dbReference>
<gene>
    <name evidence="1" type="ORF">GRFL_2519</name>
</gene>
<dbReference type="CDD" id="cd00146">
    <property type="entry name" value="PKD"/>
    <property type="match status" value="1"/>
</dbReference>
<dbReference type="STRING" id="1229726.GRFL_2519"/>
<proteinExistence type="predicted"/>
<dbReference type="InterPro" id="IPR013783">
    <property type="entry name" value="Ig-like_fold"/>
</dbReference>
<dbReference type="RefSeq" id="WP_083644933.1">
    <property type="nucleotide sequence ID" value="NZ_AMRU01000007.1"/>
</dbReference>
<dbReference type="Proteomes" id="UP000186230">
    <property type="component" value="Chromosome"/>
</dbReference>
<dbReference type="AlphaFoldDB" id="A0A1L7I7S2"/>
<dbReference type="InterPro" id="IPR000601">
    <property type="entry name" value="PKD_dom"/>
</dbReference>
<evidence type="ECO:0000313" key="1">
    <source>
        <dbReference type="EMBL" id="APU69243.1"/>
    </source>
</evidence>
<name>A0A1L7I7S2_9FLAO</name>
<dbReference type="NCBIfam" id="TIGR04131">
    <property type="entry name" value="Bac_Flav_CTERM"/>
    <property type="match status" value="1"/>
</dbReference>
<reference evidence="1 2" key="1">
    <citation type="submission" date="2016-07" db="EMBL/GenBank/DDBJ databases">
        <title>Multi-omics approach to identify versatile polysaccharide utilization systems of a marine flavobacterium Gramella flava.</title>
        <authorList>
            <person name="Tang K."/>
        </authorList>
    </citation>
    <scope>NUCLEOTIDE SEQUENCE [LARGE SCALE GENOMIC DNA]</scope>
    <source>
        <strain evidence="1 2">JLT2011</strain>
    </source>
</reference>